<dbReference type="PANTHER" id="PTHR11552:SF115">
    <property type="entry name" value="DEHYDROGENASE XPTC-RELATED"/>
    <property type="match status" value="1"/>
</dbReference>
<dbReference type="SUPFAM" id="SSF54373">
    <property type="entry name" value="FAD-linked reductases, C-terminal domain"/>
    <property type="match status" value="1"/>
</dbReference>
<evidence type="ECO:0000256" key="3">
    <source>
        <dbReference type="ARBA" id="ARBA00022630"/>
    </source>
</evidence>
<comment type="caution">
    <text evidence="9">The sequence shown here is derived from an EMBL/GenBank/DDBJ whole genome shotgun (WGS) entry which is preliminary data.</text>
</comment>
<comment type="similarity">
    <text evidence="2">Belongs to the GMC oxidoreductase family.</text>
</comment>
<dbReference type="GO" id="GO:0050660">
    <property type="term" value="F:flavin adenine dinucleotide binding"/>
    <property type="evidence" value="ECO:0007669"/>
    <property type="project" value="InterPro"/>
</dbReference>
<dbReference type="Proteomes" id="UP001187682">
    <property type="component" value="Unassembled WGS sequence"/>
</dbReference>
<evidence type="ECO:0000256" key="4">
    <source>
        <dbReference type="ARBA" id="ARBA00022827"/>
    </source>
</evidence>
<gene>
    <name evidence="9" type="ORF">DNG_03511</name>
</gene>
<dbReference type="PROSITE" id="PS00624">
    <property type="entry name" value="GMC_OXRED_2"/>
    <property type="match status" value="1"/>
</dbReference>
<evidence type="ECO:0000313" key="9">
    <source>
        <dbReference type="EMBL" id="SPO00763.1"/>
    </source>
</evidence>
<keyword evidence="3" id="KW-0285">Flavoprotein</keyword>
<feature type="chain" id="PRO_5041939720" evidence="7">
    <location>
        <begin position="27"/>
        <end position="615"/>
    </location>
</feature>
<dbReference type="PANTHER" id="PTHR11552">
    <property type="entry name" value="GLUCOSE-METHANOL-CHOLINE GMC OXIDOREDUCTASE"/>
    <property type="match status" value="1"/>
</dbReference>
<dbReference type="Gene3D" id="3.30.560.10">
    <property type="entry name" value="Glucose Oxidase, domain 3"/>
    <property type="match status" value="1"/>
</dbReference>
<feature type="binding site" evidence="6">
    <location>
        <position position="266"/>
    </location>
    <ligand>
        <name>FAD</name>
        <dbReference type="ChEBI" id="CHEBI:57692"/>
    </ligand>
</feature>
<dbReference type="Gene3D" id="4.10.450.10">
    <property type="entry name" value="Glucose Oxidase, domain 2"/>
    <property type="match status" value="1"/>
</dbReference>
<dbReference type="GO" id="GO:0016614">
    <property type="term" value="F:oxidoreductase activity, acting on CH-OH group of donors"/>
    <property type="evidence" value="ECO:0007669"/>
    <property type="project" value="InterPro"/>
</dbReference>
<organism evidence="9 10">
    <name type="scientific">Cephalotrichum gorgonifer</name>
    <dbReference type="NCBI Taxonomy" id="2041049"/>
    <lineage>
        <taxon>Eukaryota</taxon>
        <taxon>Fungi</taxon>
        <taxon>Dikarya</taxon>
        <taxon>Ascomycota</taxon>
        <taxon>Pezizomycotina</taxon>
        <taxon>Sordariomycetes</taxon>
        <taxon>Hypocreomycetidae</taxon>
        <taxon>Microascales</taxon>
        <taxon>Microascaceae</taxon>
        <taxon>Cephalotrichum</taxon>
    </lineage>
</organism>
<dbReference type="AlphaFoldDB" id="A0AAE8STN3"/>
<keyword evidence="5" id="KW-0560">Oxidoreductase</keyword>
<dbReference type="SUPFAM" id="SSF51905">
    <property type="entry name" value="FAD/NAD(P)-binding domain"/>
    <property type="match status" value="1"/>
</dbReference>
<dbReference type="InterPro" id="IPR000172">
    <property type="entry name" value="GMC_OxRdtase_N"/>
</dbReference>
<dbReference type="GO" id="GO:0044550">
    <property type="term" value="P:secondary metabolite biosynthetic process"/>
    <property type="evidence" value="ECO:0007669"/>
    <property type="project" value="TreeGrafter"/>
</dbReference>
<keyword evidence="4 6" id="KW-0274">FAD</keyword>
<protein>
    <submittedName>
        <fullName evidence="9">Related to alcohol oxidase</fullName>
    </submittedName>
</protein>
<dbReference type="InterPro" id="IPR007867">
    <property type="entry name" value="GMC_OxRtase_C"/>
</dbReference>
<evidence type="ECO:0000256" key="1">
    <source>
        <dbReference type="ARBA" id="ARBA00001974"/>
    </source>
</evidence>
<evidence type="ECO:0000256" key="5">
    <source>
        <dbReference type="ARBA" id="ARBA00023002"/>
    </source>
</evidence>
<sequence length="615" mass="67033">MRSTMMPSLRGALLVLLGTTAHLASAWPTVSPHVTVVRRAEDVSEEYDYVIVGGGTSGLTVADRITEDGKYTVLVIENGQFWDETGFDLPRVYNILSEPSPALNNRSFFVGIGNGVGGSSLVFGQVYLRGTEDEYAGWAQLSGKKHSTWNWKGLLPYFKKALTLNPPTPEQVEAGNIKFDQSYWGEDTGLYATFGGGPVTKWQQSHYSAMSKVDGMETPEDSASGKAGLYWYPLAQDSNYVRSYARTGHWDGISRDNYQMIVGSKVSTVQFDEDLTATGVVFTTGNSTEARTVKAKREVILAAGAIHTPQVLMLSGIGPKAHLEAVGIDVKVDAPGVGSNFQDHSYIPSLEYSFANPPSDVTPIPGPGYGPDGAPNLAAMMGLPVITPKKYKDIAKRYSQQNPADFLPAEYTPELIEGYRHQQKFYTSLMKSKNVVFNEVMLTGPSAGVQNLHPVSRGTVRLNPADPHAEPIVDYRAGSNPIDLEVMVETVKFLRRYYTEGELAQYGVTETLPGPDVVTDADVDAWCREQITPSVFHPVGTTAKMPRKWGGVVDEDLFVYGTKNLRIIDAGIQPTLIGATTCQTVYAVAEKIAEVILDQAVNPPKCKVKRDGPSQ</sequence>
<evidence type="ECO:0000259" key="8">
    <source>
        <dbReference type="PROSITE" id="PS00624"/>
    </source>
</evidence>
<evidence type="ECO:0000313" key="10">
    <source>
        <dbReference type="Proteomes" id="UP001187682"/>
    </source>
</evidence>
<feature type="domain" description="Glucose-methanol-choline oxidoreductase N-terminal" evidence="8">
    <location>
        <begin position="304"/>
        <end position="318"/>
    </location>
</feature>
<feature type="signal peptide" evidence="7">
    <location>
        <begin position="1"/>
        <end position="26"/>
    </location>
</feature>
<dbReference type="PIRSF" id="PIRSF000137">
    <property type="entry name" value="Alcohol_oxidase"/>
    <property type="match status" value="1"/>
</dbReference>
<dbReference type="InterPro" id="IPR027424">
    <property type="entry name" value="Glucose_Oxidase_domain_2"/>
</dbReference>
<dbReference type="Pfam" id="PF00732">
    <property type="entry name" value="GMC_oxred_N"/>
    <property type="match status" value="1"/>
</dbReference>
<reference evidence="9" key="1">
    <citation type="submission" date="2018-03" db="EMBL/GenBank/DDBJ databases">
        <authorList>
            <person name="Guldener U."/>
        </authorList>
    </citation>
    <scope>NUCLEOTIDE SEQUENCE</scope>
</reference>
<proteinExistence type="inferred from homology"/>
<feature type="binding site" evidence="6">
    <location>
        <begin position="56"/>
        <end position="57"/>
    </location>
    <ligand>
        <name>FAD</name>
        <dbReference type="ChEBI" id="CHEBI:57692"/>
    </ligand>
</feature>
<dbReference type="InterPro" id="IPR012132">
    <property type="entry name" value="GMC_OxRdtase"/>
</dbReference>
<dbReference type="Pfam" id="PF05199">
    <property type="entry name" value="GMC_oxred_C"/>
    <property type="match status" value="1"/>
</dbReference>
<dbReference type="EMBL" id="ONZQ02000004">
    <property type="protein sequence ID" value="SPO00763.1"/>
    <property type="molecule type" value="Genomic_DNA"/>
</dbReference>
<keyword evidence="7" id="KW-0732">Signal</keyword>
<accession>A0AAE8STN3</accession>
<name>A0AAE8STN3_9PEZI</name>
<dbReference type="InterPro" id="IPR036188">
    <property type="entry name" value="FAD/NAD-bd_sf"/>
</dbReference>
<evidence type="ECO:0000256" key="2">
    <source>
        <dbReference type="ARBA" id="ARBA00010790"/>
    </source>
</evidence>
<evidence type="ECO:0000256" key="7">
    <source>
        <dbReference type="SAM" id="SignalP"/>
    </source>
</evidence>
<keyword evidence="10" id="KW-1185">Reference proteome</keyword>
<comment type="cofactor">
    <cofactor evidence="1 6">
        <name>FAD</name>
        <dbReference type="ChEBI" id="CHEBI:57692"/>
    </cofactor>
</comment>
<evidence type="ECO:0000256" key="6">
    <source>
        <dbReference type="PIRSR" id="PIRSR000137-2"/>
    </source>
</evidence>
<dbReference type="Gene3D" id="3.50.50.60">
    <property type="entry name" value="FAD/NAD(P)-binding domain"/>
    <property type="match status" value="1"/>
</dbReference>